<evidence type="ECO:0008006" key="3">
    <source>
        <dbReference type="Google" id="ProtNLM"/>
    </source>
</evidence>
<comment type="caution">
    <text evidence="1">The sequence shown here is derived from an EMBL/GenBank/DDBJ whole genome shotgun (WGS) entry which is preliminary data.</text>
</comment>
<sequence>MKTAVMTASYAGDYDRCALLCESMDRFMRGDWQHVLLVERADVARFRALEGPQRRVISEAELLPGWLRAFPDPSSLGRRRIWLSPFSAPLRGWHVQQLRRLAMARHVEADALLSIDSDVVMVRPFDPASMWDGNRLRLFRVDNGAQKTRLGHLAWLAHAGRLLGLPLRPEPAHDYISTFIAWRTDSARALLDHIEAHTGRNWVRAVISSRDISECMIYGRFVDEVLGGAGHYPDPRSLAHVLWFRETFPQTPEGLASFMRGLGPDQVAVGVQSFVDHSLADIRRAAFSVTPD</sequence>
<evidence type="ECO:0000313" key="2">
    <source>
        <dbReference type="Proteomes" id="UP000094795"/>
    </source>
</evidence>
<keyword evidence="2" id="KW-1185">Reference proteome</keyword>
<dbReference type="Proteomes" id="UP000094795">
    <property type="component" value="Unassembled WGS sequence"/>
</dbReference>
<reference evidence="1 2" key="1">
    <citation type="submission" date="2015-12" db="EMBL/GenBank/DDBJ databases">
        <authorList>
            <person name="Shamseldin A."/>
            <person name="Moawad H."/>
            <person name="Abd El-Rahim W.M."/>
            <person name="Sadowsky M.J."/>
        </authorList>
    </citation>
    <scope>NUCLEOTIDE SEQUENCE [LARGE SCALE GENOMIC DNA]</scope>
    <source>
        <strain evidence="1 2">JC234</strain>
    </source>
</reference>
<proteinExistence type="predicted"/>
<evidence type="ECO:0000313" key="1">
    <source>
        <dbReference type="EMBL" id="OCW56165.1"/>
    </source>
</evidence>
<organism evidence="1 2">
    <name type="scientific">Hoeflea olei</name>
    <dbReference type="NCBI Taxonomy" id="1480615"/>
    <lineage>
        <taxon>Bacteria</taxon>
        <taxon>Pseudomonadati</taxon>
        <taxon>Pseudomonadota</taxon>
        <taxon>Alphaproteobacteria</taxon>
        <taxon>Hyphomicrobiales</taxon>
        <taxon>Rhizobiaceae</taxon>
        <taxon>Hoeflea</taxon>
    </lineage>
</organism>
<name>A0A1C1YRM3_9HYPH</name>
<dbReference type="AlphaFoldDB" id="A0A1C1YRM3"/>
<gene>
    <name evidence="1" type="ORF">AWJ14_18880</name>
</gene>
<accession>A0A1C1YRM3</accession>
<dbReference type="Pfam" id="PF20102">
    <property type="entry name" value="DUF6492"/>
    <property type="match status" value="1"/>
</dbReference>
<dbReference type="OrthoDB" id="571298at2"/>
<dbReference type="RefSeq" id="WP_066181848.1">
    <property type="nucleotide sequence ID" value="NZ_LQZT01000042.1"/>
</dbReference>
<dbReference type="STRING" id="1480615.AWJ14_18880"/>
<protein>
    <recommendedName>
        <fullName evidence="3">Glycosyl transferase family 8</fullName>
    </recommendedName>
</protein>
<dbReference type="InterPro" id="IPR045499">
    <property type="entry name" value="DUF6492"/>
</dbReference>
<dbReference type="EMBL" id="LQZT01000042">
    <property type="protein sequence ID" value="OCW56165.1"/>
    <property type="molecule type" value="Genomic_DNA"/>
</dbReference>